<comment type="caution">
    <text evidence="2">The sequence shown here is derived from an EMBL/GenBank/DDBJ whole genome shotgun (WGS) entry which is preliminary data.</text>
</comment>
<dbReference type="EMBL" id="ANAH02000009">
    <property type="protein sequence ID" value="EPX61782.1"/>
    <property type="molecule type" value="Genomic_DNA"/>
</dbReference>
<dbReference type="OrthoDB" id="5520907at2"/>
<protein>
    <submittedName>
        <fullName evidence="2">Uncharacterized protein</fullName>
    </submittedName>
</protein>
<feature type="compositionally biased region" description="Basic and acidic residues" evidence="1">
    <location>
        <begin position="37"/>
        <end position="48"/>
    </location>
</feature>
<sequence length="124" mass="13097">MKKFVLATATCALTLWGCANSSKARSEEPEASMQELTDEKSRAQKDRMGAPTVYEGEATGGAGNAVRNGDGELWAPEVAPGNTVVRTPSDTQQSIERQTQGAQPSDNGSSEVIDEGPSEDVPKQ</sequence>
<evidence type="ECO:0000313" key="3">
    <source>
        <dbReference type="Proteomes" id="UP000011682"/>
    </source>
</evidence>
<dbReference type="RefSeq" id="WP_002626618.1">
    <property type="nucleotide sequence ID" value="NZ_ANAH02000009.1"/>
</dbReference>
<feature type="region of interest" description="Disordered" evidence="1">
    <location>
        <begin position="19"/>
        <end position="124"/>
    </location>
</feature>
<feature type="compositionally biased region" description="Polar residues" evidence="1">
    <location>
        <begin position="84"/>
        <end position="110"/>
    </location>
</feature>
<organism evidence="2 3">
    <name type="scientific">Cystobacter fuscus (strain ATCC 25194 / DSM 2262 / NBRC 100088 / M29)</name>
    <dbReference type="NCBI Taxonomy" id="1242864"/>
    <lineage>
        <taxon>Bacteria</taxon>
        <taxon>Pseudomonadati</taxon>
        <taxon>Myxococcota</taxon>
        <taxon>Myxococcia</taxon>
        <taxon>Myxococcales</taxon>
        <taxon>Cystobacterineae</taxon>
        <taxon>Archangiaceae</taxon>
        <taxon>Cystobacter</taxon>
    </lineage>
</organism>
<accession>S9PH87</accession>
<evidence type="ECO:0000256" key="1">
    <source>
        <dbReference type="SAM" id="MobiDB-lite"/>
    </source>
</evidence>
<dbReference type="AlphaFoldDB" id="S9PH87"/>
<keyword evidence="3" id="KW-1185">Reference proteome</keyword>
<gene>
    <name evidence="2" type="ORF">D187_010401</name>
</gene>
<name>S9PH87_CYSF2</name>
<evidence type="ECO:0000313" key="2">
    <source>
        <dbReference type="EMBL" id="EPX61782.1"/>
    </source>
</evidence>
<proteinExistence type="predicted"/>
<dbReference type="Proteomes" id="UP000011682">
    <property type="component" value="Unassembled WGS sequence"/>
</dbReference>
<reference evidence="2" key="1">
    <citation type="submission" date="2013-05" db="EMBL/GenBank/DDBJ databases">
        <title>Genome assembly of Cystobacter fuscus DSM 2262.</title>
        <authorList>
            <person name="Sharma G."/>
            <person name="Khatri I."/>
            <person name="Kaur C."/>
            <person name="Mayilraj S."/>
            <person name="Subramanian S."/>
        </authorList>
    </citation>
    <scope>NUCLEOTIDE SEQUENCE [LARGE SCALE GENOMIC DNA]</scope>
    <source>
        <strain evidence="2">DSM 2262</strain>
    </source>
</reference>